<dbReference type="STRING" id="1693.BMIN_0912"/>
<dbReference type="GO" id="GO:0004725">
    <property type="term" value="F:protein tyrosine phosphatase activity"/>
    <property type="evidence" value="ECO:0007669"/>
    <property type="project" value="UniProtKB-EC"/>
</dbReference>
<dbReference type="RefSeq" id="WP_022861823.1">
    <property type="nucleotide sequence ID" value="NZ_JGZD01000005.1"/>
</dbReference>
<dbReference type="EMBL" id="JGZD01000005">
    <property type="protein sequence ID" value="KFI73917.1"/>
    <property type="molecule type" value="Genomic_DNA"/>
</dbReference>
<dbReference type="InterPro" id="IPR017867">
    <property type="entry name" value="Tyr_phospatase_low_mol_wt"/>
</dbReference>
<evidence type="ECO:0000256" key="3">
    <source>
        <dbReference type="ARBA" id="ARBA00022912"/>
    </source>
</evidence>
<dbReference type="PANTHER" id="PTHR11717">
    <property type="entry name" value="LOW MOLECULAR WEIGHT PROTEIN TYROSINE PHOSPHATASE"/>
    <property type="match status" value="1"/>
</dbReference>
<dbReference type="InterPro" id="IPR023485">
    <property type="entry name" value="Ptyr_pPase"/>
</dbReference>
<dbReference type="eggNOG" id="COG0394">
    <property type="taxonomic scope" value="Bacteria"/>
</dbReference>
<feature type="active site" description="Nucleophile" evidence="4">
    <location>
        <position position="13"/>
    </location>
</feature>
<reference evidence="6 7" key="1">
    <citation type="submission" date="2014-03" db="EMBL/GenBank/DDBJ databases">
        <title>Genomics of Bifidobacteria.</title>
        <authorList>
            <person name="Ventura M."/>
            <person name="Milani C."/>
            <person name="Lugli G.A."/>
        </authorList>
    </citation>
    <scope>NUCLEOTIDE SEQUENCE [LARGE SCALE GENOMIC DNA]</scope>
    <source>
        <strain evidence="6 7">LMG 11592</strain>
    </source>
</reference>
<evidence type="ECO:0000256" key="4">
    <source>
        <dbReference type="PIRSR" id="PIRSR617867-1"/>
    </source>
</evidence>
<dbReference type="InterPro" id="IPR036196">
    <property type="entry name" value="Ptyr_pPase_sf"/>
</dbReference>
<keyword evidence="7" id="KW-1185">Reference proteome</keyword>
<dbReference type="Proteomes" id="UP000029014">
    <property type="component" value="Unassembled WGS sequence"/>
</dbReference>
<comment type="caution">
    <text evidence="6">The sequence shown here is derived from an EMBL/GenBank/DDBJ whole genome shotgun (WGS) entry which is preliminary data.</text>
</comment>
<keyword evidence="3" id="KW-0904">Protein phosphatase</keyword>
<evidence type="ECO:0000256" key="1">
    <source>
        <dbReference type="ARBA" id="ARBA00011063"/>
    </source>
</evidence>
<organism evidence="6 7">
    <name type="scientific">Bifidobacterium minimum</name>
    <dbReference type="NCBI Taxonomy" id="1693"/>
    <lineage>
        <taxon>Bacteria</taxon>
        <taxon>Bacillati</taxon>
        <taxon>Actinomycetota</taxon>
        <taxon>Actinomycetes</taxon>
        <taxon>Bifidobacteriales</taxon>
        <taxon>Bifidobacteriaceae</taxon>
        <taxon>Bifidobacterium</taxon>
    </lineage>
</organism>
<comment type="similarity">
    <text evidence="1">Belongs to the low molecular weight phosphotyrosine protein phosphatase family.</text>
</comment>
<evidence type="ECO:0000259" key="5">
    <source>
        <dbReference type="SMART" id="SM00226"/>
    </source>
</evidence>
<dbReference type="AlphaFoldDB" id="A0A087BSB7"/>
<dbReference type="PANTHER" id="PTHR11717:SF31">
    <property type="entry name" value="LOW MOLECULAR WEIGHT PROTEIN-TYROSINE-PHOSPHATASE ETP-RELATED"/>
    <property type="match status" value="1"/>
</dbReference>
<name>A0A087BSB7_9BIFI</name>
<dbReference type="SUPFAM" id="SSF52788">
    <property type="entry name" value="Phosphotyrosine protein phosphatases I"/>
    <property type="match status" value="1"/>
</dbReference>
<dbReference type="InterPro" id="IPR050438">
    <property type="entry name" value="LMW_PTPase"/>
</dbReference>
<proteinExistence type="inferred from homology"/>
<dbReference type="Pfam" id="PF01451">
    <property type="entry name" value="LMWPc"/>
    <property type="match status" value="1"/>
</dbReference>
<protein>
    <submittedName>
        <fullName evidence="6">Low molecular weight phosphotyrosine protein phosphatase</fullName>
        <ecNumber evidence="6">3.1.3.48</ecNumber>
    </submittedName>
</protein>
<sequence length="186" mass="20971">MRILVVCTGNVCRSPLGELLLKRYLEGTSIRVESAGTRGLPNHAIDPSSARLLDGVGIESQDFRSRRLTKDMVESADLVLCFERQQRRDIVSLVPASVRWIFILPEFAAMCRYCADHGSVVGRTIGERLISVAEQATLVRARIPPFEDVPDPYGRDFECFLRVANQINESLRTMLRSMRLGHRIRG</sequence>
<dbReference type="SMART" id="SM00226">
    <property type="entry name" value="LMWPc"/>
    <property type="match status" value="1"/>
</dbReference>
<gene>
    <name evidence="6" type="ORF">BMIN_0912</name>
</gene>
<keyword evidence="2 6" id="KW-0378">Hydrolase</keyword>
<dbReference type="EC" id="3.1.3.48" evidence="6"/>
<evidence type="ECO:0000313" key="6">
    <source>
        <dbReference type="EMBL" id="KFI73917.1"/>
    </source>
</evidence>
<evidence type="ECO:0000313" key="7">
    <source>
        <dbReference type="Proteomes" id="UP000029014"/>
    </source>
</evidence>
<accession>A0A087BSB7</accession>
<dbReference type="PRINTS" id="PR00719">
    <property type="entry name" value="LMWPTPASE"/>
</dbReference>
<evidence type="ECO:0000256" key="2">
    <source>
        <dbReference type="ARBA" id="ARBA00022801"/>
    </source>
</evidence>
<feature type="domain" description="Phosphotyrosine protein phosphatase I" evidence="5">
    <location>
        <begin position="1"/>
        <end position="177"/>
    </location>
</feature>
<dbReference type="Gene3D" id="3.40.50.2300">
    <property type="match status" value="1"/>
</dbReference>
<feature type="active site" description="Nucleophile" evidence="4">
    <location>
        <position position="7"/>
    </location>
</feature>